<reference evidence="1 2" key="1">
    <citation type="submission" date="2013-05" db="EMBL/GenBank/DDBJ databases">
        <authorList>
            <person name="Harkins D.M."/>
            <person name="Durkin A.S."/>
            <person name="Brinkac L.M."/>
            <person name="Haft D.H."/>
            <person name="Selengut J.D."/>
            <person name="Sanka R."/>
            <person name="DePew J."/>
            <person name="Purushe J."/>
            <person name="Hartskeerl R.A."/>
            <person name="Ahmed A."/>
            <person name="van der Linden H."/>
            <person name="Goris M.G.A."/>
            <person name="Vinetz J.M."/>
            <person name="Sutton G.G."/>
            <person name="Nierman W.C."/>
            <person name="Fouts D.E."/>
        </authorList>
    </citation>
    <scope>NUCLEOTIDE SEQUENCE [LARGE SCALE GENOMIC DNA]</scope>
    <source>
        <strain evidence="1 2">CZ214</strain>
    </source>
</reference>
<dbReference type="Proteomes" id="UP000015442">
    <property type="component" value="Unassembled WGS sequence"/>
</dbReference>
<comment type="caution">
    <text evidence="1">The sequence shown here is derived from an EMBL/GenBank/DDBJ whole genome shotgun (WGS) entry which is preliminary data.</text>
</comment>
<gene>
    <name evidence="1" type="ORF">LEP1GSC059_3412</name>
</gene>
<dbReference type="GeneID" id="23202687"/>
<dbReference type="EMBL" id="AKWY02000024">
    <property type="protein sequence ID" value="EQA70778.1"/>
    <property type="molecule type" value="Genomic_DNA"/>
</dbReference>
<evidence type="ECO:0000313" key="2">
    <source>
        <dbReference type="Proteomes" id="UP000015442"/>
    </source>
</evidence>
<sequence>MLNISNLEKIRTDFEILKGSFPKLSLIEENESLVVVGDLEFKVNYAGETFDAHFLIELSGLENYPFDPPFAKELTGRTLDWHTNFDRTLCITAPVEVKRKYNSSKNLLGFVEDLLIPYFAAFLFWEKHGYSPDGEYAHGPEGLFEYYKEFFNVGSERIVLLFLQTIILGSYAGHLGCVCESGKIFRKCHGEKIIELKRFQSLRELACEFLGMLLFLIEGNSSFESEGIRYKEVLSFAKKKKIVK</sequence>
<proteinExistence type="predicted"/>
<organism evidence="1 2">
    <name type="scientific">Leptospira noguchii serovar Panama str. CZ214</name>
    <dbReference type="NCBI Taxonomy" id="1001595"/>
    <lineage>
        <taxon>Bacteria</taxon>
        <taxon>Pseudomonadati</taxon>
        <taxon>Spirochaetota</taxon>
        <taxon>Spirochaetia</taxon>
        <taxon>Leptospirales</taxon>
        <taxon>Leptospiraceae</taxon>
        <taxon>Leptospira</taxon>
    </lineage>
</organism>
<accession>T0FC74</accession>
<evidence type="ECO:0000313" key="1">
    <source>
        <dbReference type="EMBL" id="EQA70778.1"/>
    </source>
</evidence>
<protein>
    <submittedName>
        <fullName evidence="1">Uncharacterized protein</fullName>
    </submittedName>
</protein>
<dbReference type="RefSeq" id="WP_020980957.1">
    <property type="nucleotide sequence ID" value="NZ_AKWY02000024.1"/>
</dbReference>
<dbReference type="AlphaFoldDB" id="T0FC74"/>
<name>T0FC74_9LEPT</name>